<sequence>MADTPREVSEIVVLHEITQILSTSTNLKDFAYKAFEILDQKLGMIHGTLRLFNPATNEITTEVAYGMAEEAKRRGKYKLGEGVTGKVVEIGEPAVIPKIDEDPLFLNKTRARGDISRKDISFVSVPVKLGTEVLGAISIDRAYSKDTDYSQDVRLLTILAAMMAQLVKLRKILEDEEHLLTENIILKDELKEKYNIHNMIGNSSAMQLVYENIIQVANSNATVLIHGESGTGKELVAHAIHYNSPRAQKPFIKLNCGAIPENLIESELFGYEKGAFTGAVDRKKGKFELADGGTMFLDEIGELPLNLQVRLLRVLQEKEIERVGGIKTIKINVRIIAATNRNLEEEIAKNRFREDLYYRLNVFPIYIPPLRERKTDILLLAEHFLQKYAKENNKRIIRISTLAIDLLNSYHWPGNVREIQNCMERAVLICDSDTIQSTHLPPTLQRADTATDTRETLSLAHQIEHFEKELIIDALKKSRGIKSKAAKYLSTTERILGYKMRQYNVEYKHFRR</sequence>
<dbReference type="Gene3D" id="3.30.450.40">
    <property type="match status" value="1"/>
</dbReference>
<dbReference type="GO" id="GO:0005524">
    <property type="term" value="F:ATP binding"/>
    <property type="evidence" value="ECO:0007669"/>
    <property type="project" value="UniProtKB-KW"/>
</dbReference>
<dbReference type="HOGENOM" id="CLU_000445_0_6_0"/>
<dbReference type="SMART" id="SM00382">
    <property type="entry name" value="AAA"/>
    <property type="match status" value="1"/>
</dbReference>
<dbReference type="Pfam" id="PF25601">
    <property type="entry name" value="AAA_lid_14"/>
    <property type="match status" value="1"/>
</dbReference>
<proteinExistence type="predicted"/>
<dbReference type="SMART" id="SM00065">
    <property type="entry name" value="GAF"/>
    <property type="match status" value="1"/>
</dbReference>
<dbReference type="GO" id="GO:0006355">
    <property type="term" value="P:regulation of DNA-templated transcription"/>
    <property type="evidence" value="ECO:0007669"/>
    <property type="project" value="InterPro"/>
</dbReference>
<dbReference type="Pfam" id="PF00158">
    <property type="entry name" value="Sigma54_activat"/>
    <property type="match status" value="1"/>
</dbReference>
<dbReference type="STRING" id="1499966.U14_00492"/>
<dbReference type="InterPro" id="IPR009057">
    <property type="entry name" value="Homeodomain-like_sf"/>
</dbReference>
<dbReference type="SUPFAM" id="SSF46689">
    <property type="entry name" value="Homeodomain-like"/>
    <property type="match status" value="1"/>
</dbReference>
<accession>A0A0S6VQG5</accession>
<evidence type="ECO:0000259" key="6">
    <source>
        <dbReference type="PROSITE" id="PS50045"/>
    </source>
</evidence>
<reference evidence="7" key="1">
    <citation type="journal article" date="2015" name="PeerJ">
        <title>First genomic representation of candidate bacterial phylum KSB3 points to enhanced environmental sensing as a trigger of wastewater bulking.</title>
        <authorList>
            <person name="Sekiguchi Y."/>
            <person name="Ohashi A."/>
            <person name="Parks D.H."/>
            <person name="Yamauchi T."/>
            <person name="Tyson G.W."/>
            <person name="Hugenholtz P."/>
        </authorList>
    </citation>
    <scope>NUCLEOTIDE SEQUENCE [LARGE SCALE GENOMIC DNA]</scope>
</reference>
<dbReference type="Pfam" id="PF13185">
    <property type="entry name" value="GAF_2"/>
    <property type="match status" value="1"/>
</dbReference>
<keyword evidence="8" id="KW-1185">Reference proteome</keyword>
<dbReference type="CDD" id="cd00009">
    <property type="entry name" value="AAA"/>
    <property type="match status" value="1"/>
</dbReference>
<evidence type="ECO:0000313" key="8">
    <source>
        <dbReference type="Proteomes" id="UP000030700"/>
    </source>
</evidence>
<dbReference type="Gene3D" id="1.10.8.60">
    <property type="match status" value="1"/>
</dbReference>
<organism evidence="7">
    <name type="scientific">Candidatus Moduliflexus flocculans</name>
    <dbReference type="NCBI Taxonomy" id="1499966"/>
    <lineage>
        <taxon>Bacteria</taxon>
        <taxon>Candidatus Moduliflexota</taxon>
        <taxon>Candidatus Moduliflexia</taxon>
        <taxon>Candidatus Moduliflexales</taxon>
        <taxon>Candidatus Moduliflexaceae</taxon>
    </lineage>
</organism>
<dbReference type="GO" id="GO:0043565">
    <property type="term" value="F:sequence-specific DNA binding"/>
    <property type="evidence" value="ECO:0007669"/>
    <property type="project" value="InterPro"/>
</dbReference>
<dbReference type="PRINTS" id="PR01590">
    <property type="entry name" value="HTHFIS"/>
</dbReference>
<protein>
    <submittedName>
        <fullName evidence="7">Transcriptional regulator, NifA, Fis Family</fullName>
    </submittedName>
</protein>
<evidence type="ECO:0000313" key="7">
    <source>
        <dbReference type="EMBL" id="GAK49271.1"/>
    </source>
</evidence>
<gene>
    <name evidence="7" type="ORF">U14_00492</name>
</gene>
<dbReference type="InterPro" id="IPR027417">
    <property type="entry name" value="P-loop_NTPase"/>
</dbReference>
<dbReference type="PANTHER" id="PTHR32071:SF57">
    <property type="entry name" value="C4-DICARBOXYLATE TRANSPORT TRANSCRIPTIONAL REGULATORY PROTEIN DCTD"/>
    <property type="match status" value="1"/>
</dbReference>
<dbReference type="Gene3D" id="3.40.50.300">
    <property type="entry name" value="P-loop containing nucleotide triphosphate hydrolases"/>
    <property type="match status" value="1"/>
</dbReference>
<feature type="domain" description="Sigma-54 factor interaction" evidence="6">
    <location>
        <begin position="199"/>
        <end position="428"/>
    </location>
</feature>
<keyword evidence="1" id="KW-0547">Nucleotide-binding</keyword>
<dbReference type="AlphaFoldDB" id="A0A0S6VQG5"/>
<evidence type="ECO:0000256" key="3">
    <source>
        <dbReference type="ARBA" id="ARBA00023015"/>
    </source>
</evidence>
<dbReference type="InterPro" id="IPR025662">
    <property type="entry name" value="Sigma_54_int_dom_ATP-bd_1"/>
</dbReference>
<dbReference type="PROSITE" id="PS00675">
    <property type="entry name" value="SIGMA54_INTERACT_1"/>
    <property type="match status" value="1"/>
</dbReference>
<keyword evidence="3" id="KW-0805">Transcription regulation</keyword>
<dbReference type="Proteomes" id="UP000030700">
    <property type="component" value="Unassembled WGS sequence"/>
</dbReference>
<dbReference type="InterPro" id="IPR003018">
    <property type="entry name" value="GAF"/>
</dbReference>
<dbReference type="SUPFAM" id="SSF52540">
    <property type="entry name" value="P-loop containing nucleoside triphosphate hydrolases"/>
    <property type="match status" value="1"/>
</dbReference>
<evidence type="ECO:0000256" key="1">
    <source>
        <dbReference type="ARBA" id="ARBA00022741"/>
    </source>
</evidence>
<dbReference type="InterPro" id="IPR002197">
    <property type="entry name" value="HTH_Fis"/>
</dbReference>
<evidence type="ECO:0000256" key="4">
    <source>
        <dbReference type="ARBA" id="ARBA00023125"/>
    </source>
</evidence>
<dbReference type="InterPro" id="IPR003593">
    <property type="entry name" value="AAA+_ATPase"/>
</dbReference>
<dbReference type="InterPro" id="IPR002078">
    <property type="entry name" value="Sigma_54_int"/>
</dbReference>
<dbReference type="EMBL" id="DF820455">
    <property type="protein sequence ID" value="GAK49271.1"/>
    <property type="molecule type" value="Genomic_DNA"/>
</dbReference>
<dbReference type="FunFam" id="3.40.50.300:FF:000006">
    <property type="entry name" value="DNA-binding transcriptional regulator NtrC"/>
    <property type="match status" value="1"/>
</dbReference>
<dbReference type="PROSITE" id="PS50045">
    <property type="entry name" value="SIGMA54_INTERACT_4"/>
    <property type="match status" value="1"/>
</dbReference>
<dbReference type="InterPro" id="IPR029016">
    <property type="entry name" value="GAF-like_dom_sf"/>
</dbReference>
<dbReference type="Gene3D" id="1.10.10.60">
    <property type="entry name" value="Homeodomain-like"/>
    <property type="match status" value="1"/>
</dbReference>
<dbReference type="Pfam" id="PF02954">
    <property type="entry name" value="HTH_8"/>
    <property type="match status" value="1"/>
</dbReference>
<dbReference type="InterPro" id="IPR058031">
    <property type="entry name" value="AAA_lid_NorR"/>
</dbReference>
<keyword evidence="4" id="KW-0238">DNA-binding</keyword>
<keyword evidence="2" id="KW-0067">ATP-binding</keyword>
<dbReference type="PROSITE" id="PS00676">
    <property type="entry name" value="SIGMA54_INTERACT_2"/>
    <property type="match status" value="1"/>
</dbReference>
<dbReference type="InterPro" id="IPR025943">
    <property type="entry name" value="Sigma_54_int_dom_ATP-bd_2"/>
</dbReference>
<dbReference type="PANTHER" id="PTHR32071">
    <property type="entry name" value="TRANSCRIPTIONAL REGULATORY PROTEIN"/>
    <property type="match status" value="1"/>
</dbReference>
<evidence type="ECO:0000256" key="5">
    <source>
        <dbReference type="ARBA" id="ARBA00023163"/>
    </source>
</evidence>
<keyword evidence="5" id="KW-0804">Transcription</keyword>
<evidence type="ECO:0000256" key="2">
    <source>
        <dbReference type="ARBA" id="ARBA00022840"/>
    </source>
</evidence>
<name>A0A0S6VQG5_9BACT</name>
<dbReference type="SUPFAM" id="SSF55781">
    <property type="entry name" value="GAF domain-like"/>
    <property type="match status" value="1"/>
</dbReference>